<evidence type="ECO:0000313" key="2">
    <source>
        <dbReference type="EMBL" id="ENN86091.1"/>
    </source>
</evidence>
<keyword evidence="3" id="KW-1185">Reference proteome</keyword>
<reference evidence="2 3" key="1">
    <citation type="journal article" date="2012" name="BMC Genomics">
        <title>Genomic basis of broad host range and environmental adaptability of Rhizobium tropici CIAT 899 and Rhizobium sp. PRF 81 which are used in inoculants for common bean (Phaseolus vulgaris L.).</title>
        <authorList>
            <person name="Ormeno-Orrillo E."/>
            <person name="Menna P."/>
            <person name="Almeida L.G."/>
            <person name="Ollero F.J."/>
            <person name="Nicolas M.F."/>
            <person name="Pains Rodrigues E."/>
            <person name="Shigueyoshi Nakatani A."/>
            <person name="Silva Batista J.S."/>
            <person name="Oliveira Chueire L.M."/>
            <person name="Souza R.C."/>
            <person name="Ribeiro Vasconcelos A.T."/>
            <person name="Megias M."/>
            <person name="Hungria M."/>
            <person name="Martinez-Romero E."/>
        </authorList>
    </citation>
    <scope>NUCLEOTIDE SEQUENCE [LARGE SCALE GENOMIC DNA]</scope>
    <source>
        <strain evidence="2 3">PRF 81</strain>
    </source>
</reference>
<proteinExistence type="predicted"/>
<protein>
    <submittedName>
        <fullName evidence="2">Uncharacterized protein</fullName>
    </submittedName>
</protein>
<evidence type="ECO:0000313" key="3">
    <source>
        <dbReference type="Proteomes" id="UP000012429"/>
    </source>
</evidence>
<comment type="caution">
    <text evidence="2">The sequence shown here is derived from an EMBL/GenBank/DDBJ whole genome shotgun (WGS) entry which is preliminary data.</text>
</comment>
<dbReference type="AlphaFoldDB" id="N6UZG1"/>
<feature type="chain" id="PRO_5004126577" evidence="1">
    <location>
        <begin position="24"/>
        <end position="140"/>
    </location>
</feature>
<dbReference type="STRING" id="363754.RHSP_32178"/>
<dbReference type="PROSITE" id="PS51257">
    <property type="entry name" value="PROKAR_LIPOPROTEIN"/>
    <property type="match status" value="1"/>
</dbReference>
<keyword evidence="1" id="KW-0732">Signal</keyword>
<sequence>MRMFSLVAVAAMTVSLASCGALQKINNFSINQTTIDKAMSGYDTLFLAPAKNYRALYDKNPCLGSDKVTNANGLCAQKVIVQKLQAADQAVETALKSIQDQLNVCTAAGQTSCSGISAAYDTLKSAISAAEQIAATNGVK</sequence>
<gene>
    <name evidence="2" type="ORF">RHSP_32178</name>
</gene>
<name>N6UZG1_9HYPH</name>
<dbReference type="EMBL" id="AQHN01000072">
    <property type="protein sequence ID" value="ENN86091.1"/>
    <property type="molecule type" value="Genomic_DNA"/>
</dbReference>
<dbReference type="Proteomes" id="UP000012429">
    <property type="component" value="Unassembled WGS sequence"/>
</dbReference>
<organism evidence="2 3">
    <name type="scientific">Rhizobium freirei PRF 81</name>
    <dbReference type="NCBI Taxonomy" id="363754"/>
    <lineage>
        <taxon>Bacteria</taxon>
        <taxon>Pseudomonadati</taxon>
        <taxon>Pseudomonadota</taxon>
        <taxon>Alphaproteobacteria</taxon>
        <taxon>Hyphomicrobiales</taxon>
        <taxon>Rhizobiaceae</taxon>
        <taxon>Rhizobium/Agrobacterium group</taxon>
        <taxon>Rhizobium</taxon>
    </lineage>
</organism>
<evidence type="ECO:0000256" key="1">
    <source>
        <dbReference type="SAM" id="SignalP"/>
    </source>
</evidence>
<accession>N6UZG1</accession>
<dbReference type="PATRIC" id="fig|363754.4.peg.4045"/>
<feature type="signal peptide" evidence="1">
    <location>
        <begin position="1"/>
        <end position="23"/>
    </location>
</feature>